<keyword evidence="5" id="KW-1185">Reference proteome</keyword>
<organism evidence="4 5">
    <name type="scientific">Ditylenchus destructor</name>
    <dbReference type="NCBI Taxonomy" id="166010"/>
    <lineage>
        <taxon>Eukaryota</taxon>
        <taxon>Metazoa</taxon>
        <taxon>Ecdysozoa</taxon>
        <taxon>Nematoda</taxon>
        <taxon>Chromadorea</taxon>
        <taxon>Rhabditida</taxon>
        <taxon>Tylenchina</taxon>
        <taxon>Tylenchomorpha</taxon>
        <taxon>Sphaerularioidea</taxon>
        <taxon>Anguinidae</taxon>
        <taxon>Anguininae</taxon>
        <taxon>Ditylenchus</taxon>
    </lineage>
</organism>
<dbReference type="PANTHER" id="PTHR13774:SF17">
    <property type="entry name" value="PHENAZINE BIOSYNTHESIS-LIKE DOMAIN-CONTAINING PROTEIN"/>
    <property type="match status" value="1"/>
</dbReference>
<dbReference type="EMBL" id="JAKKPZ010000002">
    <property type="protein sequence ID" value="KAI1726436.1"/>
    <property type="molecule type" value="Genomic_DNA"/>
</dbReference>
<accession>A0AAD4R6N2</accession>
<comment type="similarity">
    <text evidence="1">Belongs to the PhzF family.</text>
</comment>
<sequence length="335" mass="37241">MPGFPIYVVDSFTEQTFAGNPAAVCLLDEILPNDELQKIAAEFNLSETAYPLPVDRSLRGPDRWKTCQRFSLRWFTPTKEVKLCGHATLATAHVLFNEHGNLNDKLSFETLSGELIVSRKRTEGGHKSSEDSKWLIMDFPAYDILHVKTSRVRSNEEIVSLFEQIEDQNDIASKIADELVGPGKWLHLAIAPDSRKLLVVIDPKFTKSEFEAIHPATDRLLAIDPNGEFVTGTVLTLAPSDPYRQGYPKTAEGREVDYVSRYFAPFYGIPEDPATGSAQCALAPFWTKKLGRTSCYALQCFPGRGASFLVDVKTQTRRVEISGAAVTVIRGTITL</sequence>
<keyword evidence="2" id="KW-0413">Isomerase</keyword>
<dbReference type="NCBIfam" id="TIGR00654">
    <property type="entry name" value="PhzF_family"/>
    <property type="match status" value="1"/>
</dbReference>
<dbReference type="PANTHER" id="PTHR13774">
    <property type="entry name" value="PHENAZINE BIOSYNTHESIS PROTEIN"/>
    <property type="match status" value="1"/>
</dbReference>
<dbReference type="Gene3D" id="3.10.310.10">
    <property type="entry name" value="Diaminopimelate Epimerase, Chain A, domain 1"/>
    <property type="match status" value="2"/>
</dbReference>
<dbReference type="GO" id="GO:0016853">
    <property type="term" value="F:isomerase activity"/>
    <property type="evidence" value="ECO:0007669"/>
    <property type="project" value="UniProtKB-KW"/>
</dbReference>
<dbReference type="GO" id="GO:0005737">
    <property type="term" value="C:cytoplasm"/>
    <property type="evidence" value="ECO:0007669"/>
    <property type="project" value="TreeGrafter"/>
</dbReference>
<feature type="active site" evidence="3">
    <location>
        <position position="47"/>
    </location>
</feature>
<evidence type="ECO:0000256" key="2">
    <source>
        <dbReference type="ARBA" id="ARBA00023235"/>
    </source>
</evidence>
<dbReference type="AlphaFoldDB" id="A0AAD4R6N2"/>
<evidence type="ECO:0000256" key="3">
    <source>
        <dbReference type="PIRSR" id="PIRSR016184-1"/>
    </source>
</evidence>
<dbReference type="Pfam" id="PF02567">
    <property type="entry name" value="PhzC-PhzF"/>
    <property type="match status" value="2"/>
</dbReference>
<evidence type="ECO:0000313" key="4">
    <source>
        <dbReference type="EMBL" id="KAI1726436.1"/>
    </source>
</evidence>
<reference evidence="4" key="1">
    <citation type="submission" date="2022-01" db="EMBL/GenBank/DDBJ databases">
        <title>Genome Sequence Resource for Two Populations of Ditylenchus destructor, the Migratory Endoparasitic Phytonematode.</title>
        <authorList>
            <person name="Zhang H."/>
            <person name="Lin R."/>
            <person name="Xie B."/>
        </authorList>
    </citation>
    <scope>NUCLEOTIDE SEQUENCE</scope>
    <source>
        <strain evidence="4">BazhouSP</strain>
    </source>
</reference>
<name>A0AAD4R6N2_9BILA</name>
<proteinExistence type="inferred from homology"/>
<dbReference type="PIRSF" id="PIRSF016184">
    <property type="entry name" value="PhzC_PhzF"/>
    <property type="match status" value="1"/>
</dbReference>
<dbReference type="InterPro" id="IPR003719">
    <property type="entry name" value="Phenazine_PhzF-like"/>
</dbReference>
<evidence type="ECO:0000313" key="5">
    <source>
        <dbReference type="Proteomes" id="UP001201812"/>
    </source>
</evidence>
<protein>
    <submittedName>
        <fullName evidence="4">Phenazine biosynthesis-like protein domain-containing protein</fullName>
    </submittedName>
</protein>
<gene>
    <name evidence="4" type="ORF">DdX_03156</name>
</gene>
<dbReference type="SUPFAM" id="SSF54506">
    <property type="entry name" value="Diaminopimelate epimerase-like"/>
    <property type="match status" value="1"/>
</dbReference>
<evidence type="ECO:0000256" key="1">
    <source>
        <dbReference type="ARBA" id="ARBA00008270"/>
    </source>
</evidence>
<comment type="caution">
    <text evidence="4">The sequence shown here is derived from an EMBL/GenBank/DDBJ whole genome shotgun (WGS) entry which is preliminary data.</text>
</comment>
<dbReference type="Proteomes" id="UP001201812">
    <property type="component" value="Unassembled WGS sequence"/>
</dbReference>